<dbReference type="EMBL" id="CP126649">
    <property type="protein sequence ID" value="WJZ83039.1"/>
    <property type="molecule type" value="Genomic_DNA"/>
</dbReference>
<evidence type="ECO:0000313" key="1">
    <source>
        <dbReference type="EMBL" id="WJZ83036.1"/>
    </source>
</evidence>
<protein>
    <submittedName>
        <fullName evidence="2">Uncharacterized protein</fullName>
    </submittedName>
</protein>
<evidence type="ECO:0000313" key="2">
    <source>
        <dbReference type="EMBL" id="WJZ83039.1"/>
    </source>
</evidence>
<organism evidence="2 3">
    <name type="scientific">Vitis vinifera</name>
    <name type="common">Grape</name>
    <dbReference type="NCBI Taxonomy" id="29760"/>
    <lineage>
        <taxon>Eukaryota</taxon>
        <taxon>Viridiplantae</taxon>
        <taxon>Streptophyta</taxon>
        <taxon>Embryophyta</taxon>
        <taxon>Tracheophyta</taxon>
        <taxon>Spermatophyta</taxon>
        <taxon>Magnoliopsida</taxon>
        <taxon>eudicotyledons</taxon>
        <taxon>Gunneridae</taxon>
        <taxon>Pentapetalae</taxon>
        <taxon>rosids</taxon>
        <taxon>Vitales</taxon>
        <taxon>Vitaceae</taxon>
        <taxon>Viteae</taxon>
        <taxon>Vitis</taxon>
    </lineage>
</organism>
<evidence type="ECO:0000313" key="3">
    <source>
        <dbReference type="Proteomes" id="UP001227230"/>
    </source>
</evidence>
<name>A0ABY9BJT8_VITVI</name>
<gene>
    <name evidence="1" type="ORF">VitviT2T_002750</name>
    <name evidence="2" type="ORF">VitviT2T_002753</name>
</gene>
<reference evidence="2 3" key="1">
    <citation type="journal article" date="2023" name="Hortic Res">
        <title>The complete reference genome for grapevine (Vitis vinifera L.) genetics and breeding.</title>
        <authorList>
            <person name="Shi X."/>
            <person name="Cao S."/>
            <person name="Wang X."/>
            <person name="Huang S."/>
            <person name="Wang Y."/>
            <person name="Liu Z."/>
            <person name="Liu W."/>
            <person name="Leng X."/>
            <person name="Peng Y."/>
            <person name="Wang N."/>
            <person name="Wang Y."/>
            <person name="Ma Z."/>
            <person name="Xu X."/>
            <person name="Zhang F."/>
            <person name="Xue H."/>
            <person name="Zhong H."/>
            <person name="Wang Y."/>
            <person name="Zhang K."/>
            <person name="Velt A."/>
            <person name="Avia K."/>
            <person name="Holtgrawe D."/>
            <person name="Grimplet J."/>
            <person name="Matus J.T."/>
            <person name="Ware D."/>
            <person name="Wu X."/>
            <person name="Wang H."/>
            <person name="Liu C."/>
            <person name="Fang Y."/>
            <person name="Rustenholz C."/>
            <person name="Cheng Z."/>
            <person name="Xiao H."/>
            <person name="Zhou Y."/>
        </authorList>
    </citation>
    <scope>NUCLEOTIDE SEQUENCE [LARGE SCALE GENOMIC DNA]</scope>
    <source>
        <strain evidence="3">cv. Pinot noir / PN40024</strain>
        <tissue evidence="2">Leaf</tissue>
    </source>
</reference>
<sequence length="105" mass="11462">MGEFGDASRSLGRNTGSHARVGFHGYRVRVFCWRKRAWVCTIWGLGSPTDSLANGVVKGRPSAFPIPDYGKFSDGFSKMDLDVNKPPLGNLAIPSFSEDSVSNRP</sequence>
<keyword evidence="3" id="KW-1185">Reference proteome</keyword>
<dbReference type="EMBL" id="CP126649">
    <property type="protein sequence ID" value="WJZ83036.1"/>
    <property type="molecule type" value="Genomic_DNA"/>
</dbReference>
<proteinExistence type="predicted"/>
<accession>A0ABY9BJT8</accession>
<dbReference type="Proteomes" id="UP001227230">
    <property type="component" value="Chromosome 2"/>
</dbReference>